<comment type="similarity">
    <text evidence="1">Belongs to the sigma-70 factor family. ECF subfamily.</text>
</comment>
<dbReference type="GO" id="GO:0003677">
    <property type="term" value="F:DNA binding"/>
    <property type="evidence" value="ECO:0007669"/>
    <property type="project" value="InterPro"/>
</dbReference>
<reference evidence="7 8" key="1">
    <citation type="submission" date="2020-07" db="EMBL/GenBank/DDBJ databases">
        <title>Novel species isolated from subtropical streams in China.</title>
        <authorList>
            <person name="Lu H."/>
        </authorList>
    </citation>
    <scope>NUCLEOTIDE SEQUENCE [LARGE SCALE GENOMIC DNA]</scope>
    <source>
        <strain evidence="7 8">FT3S</strain>
    </source>
</reference>
<organism evidence="7 8">
    <name type="scientific">Rugamonas fusca</name>
    <dbReference type="NCBI Taxonomy" id="2758568"/>
    <lineage>
        <taxon>Bacteria</taxon>
        <taxon>Pseudomonadati</taxon>
        <taxon>Pseudomonadota</taxon>
        <taxon>Betaproteobacteria</taxon>
        <taxon>Burkholderiales</taxon>
        <taxon>Oxalobacteraceae</taxon>
        <taxon>Telluria group</taxon>
        <taxon>Rugamonas</taxon>
    </lineage>
</organism>
<sequence>MHDDGARLVACIPRLRRYARALLGERDAADDLVQDTVTRGWDRLATWRRGSDMRAWLFSIMHNLHVDRLRQPGLATVPLDPDVPQPADPAQPSDRLAVRDLDAALQQLPPEQRAVLLLVAVEELSYEETAATLDIPLGTVMSRLSRGRERLRLLMQGQPVPATLKVIK</sequence>
<proteinExistence type="inferred from homology"/>
<dbReference type="AlphaFoldDB" id="A0A7W2EHC3"/>
<evidence type="ECO:0000313" key="8">
    <source>
        <dbReference type="Proteomes" id="UP000566711"/>
    </source>
</evidence>
<accession>A0A7W2EHC3</accession>
<dbReference type="CDD" id="cd06171">
    <property type="entry name" value="Sigma70_r4"/>
    <property type="match status" value="1"/>
</dbReference>
<dbReference type="NCBIfam" id="TIGR02937">
    <property type="entry name" value="sigma70-ECF"/>
    <property type="match status" value="1"/>
</dbReference>
<dbReference type="PANTHER" id="PTHR43133:SF25">
    <property type="entry name" value="RNA POLYMERASE SIGMA FACTOR RFAY-RELATED"/>
    <property type="match status" value="1"/>
</dbReference>
<dbReference type="Pfam" id="PF22029">
    <property type="entry name" value="PhyR_sigma2"/>
    <property type="match status" value="1"/>
</dbReference>
<keyword evidence="2" id="KW-0805">Transcription regulation</keyword>
<dbReference type="GO" id="GO:0016987">
    <property type="term" value="F:sigma factor activity"/>
    <property type="evidence" value="ECO:0007669"/>
    <property type="project" value="UniProtKB-KW"/>
</dbReference>
<gene>
    <name evidence="7" type="ORF">H3H36_11245</name>
</gene>
<feature type="domain" description="RNA polymerase sigma factor 70 region 4 type 2" evidence="5">
    <location>
        <begin position="100"/>
        <end position="151"/>
    </location>
</feature>
<dbReference type="Gene3D" id="1.10.1740.10">
    <property type="match status" value="1"/>
</dbReference>
<dbReference type="InterPro" id="IPR013249">
    <property type="entry name" value="RNA_pol_sigma70_r4_t2"/>
</dbReference>
<keyword evidence="4" id="KW-0804">Transcription</keyword>
<evidence type="ECO:0000256" key="1">
    <source>
        <dbReference type="ARBA" id="ARBA00010641"/>
    </source>
</evidence>
<dbReference type="SUPFAM" id="SSF88946">
    <property type="entry name" value="Sigma2 domain of RNA polymerase sigma factors"/>
    <property type="match status" value="1"/>
</dbReference>
<dbReference type="Proteomes" id="UP000566711">
    <property type="component" value="Unassembled WGS sequence"/>
</dbReference>
<evidence type="ECO:0000259" key="5">
    <source>
        <dbReference type="Pfam" id="PF08281"/>
    </source>
</evidence>
<evidence type="ECO:0000313" key="7">
    <source>
        <dbReference type="EMBL" id="MBA5605934.1"/>
    </source>
</evidence>
<evidence type="ECO:0000256" key="4">
    <source>
        <dbReference type="ARBA" id="ARBA00023163"/>
    </source>
</evidence>
<dbReference type="PANTHER" id="PTHR43133">
    <property type="entry name" value="RNA POLYMERASE ECF-TYPE SIGMA FACTO"/>
    <property type="match status" value="1"/>
</dbReference>
<keyword evidence="3" id="KW-0731">Sigma factor</keyword>
<evidence type="ECO:0000256" key="2">
    <source>
        <dbReference type="ARBA" id="ARBA00023015"/>
    </source>
</evidence>
<dbReference type="InterPro" id="IPR053866">
    <property type="entry name" value="PhyR_sigma2"/>
</dbReference>
<dbReference type="Gene3D" id="1.10.10.10">
    <property type="entry name" value="Winged helix-like DNA-binding domain superfamily/Winged helix DNA-binding domain"/>
    <property type="match status" value="1"/>
</dbReference>
<dbReference type="Pfam" id="PF08281">
    <property type="entry name" value="Sigma70_r4_2"/>
    <property type="match status" value="1"/>
</dbReference>
<dbReference type="InterPro" id="IPR036388">
    <property type="entry name" value="WH-like_DNA-bd_sf"/>
</dbReference>
<evidence type="ECO:0000259" key="6">
    <source>
        <dbReference type="Pfam" id="PF22029"/>
    </source>
</evidence>
<feature type="domain" description="PhyR sigma2" evidence="6">
    <location>
        <begin position="9"/>
        <end position="62"/>
    </location>
</feature>
<name>A0A7W2EHC3_9BURK</name>
<dbReference type="EMBL" id="JACEZS010000008">
    <property type="protein sequence ID" value="MBA5605934.1"/>
    <property type="molecule type" value="Genomic_DNA"/>
</dbReference>
<dbReference type="InterPro" id="IPR013325">
    <property type="entry name" value="RNA_pol_sigma_r2"/>
</dbReference>
<dbReference type="GO" id="GO:0006352">
    <property type="term" value="P:DNA-templated transcription initiation"/>
    <property type="evidence" value="ECO:0007669"/>
    <property type="project" value="InterPro"/>
</dbReference>
<keyword evidence="8" id="KW-1185">Reference proteome</keyword>
<protein>
    <submittedName>
        <fullName evidence="7">RNA polymerase sigma factor</fullName>
    </submittedName>
</protein>
<dbReference type="InterPro" id="IPR014284">
    <property type="entry name" value="RNA_pol_sigma-70_dom"/>
</dbReference>
<evidence type="ECO:0000256" key="3">
    <source>
        <dbReference type="ARBA" id="ARBA00023082"/>
    </source>
</evidence>
<dbReference type="InterPro" id="IPR013324">
    <property type="entry name" value="RNA_pol_sigma_r3/r4-like"/>
</dbReference>
<dbReference type="RefSeq" id="WP_182217434.1">
    <property type="nucleotide sequence ID" value="NZ_JACEZS010000008.1"/>
</dbReference>
<dbReference type="SUPFAM" id="SSF88659">
    <property type="entry name" value="Sigma3 and sigma4 domains of RNA polymerase sigma factors"/>
    <property type="match status" value="1"/>
</dbReference>
<comment type="caution">
    <text evidence="7">The sequence shown here is derived from an EMBL/GenBank/DDBJ whole genome shotgun (WGS) entry which is preliminary data.</text>
</comment>
<dbReference type="InterPro" id="IPR039425">
    <property type="entry name" value="RNA_pol_sigma-70-like"/>
</dbReference>